<feature type="transmembrane region" description="Helical" evidence="5">
    <location>
        <begin position="113"/>
        <end position="133"/>
    </location>
</feature>
<evidence type="ECO:0000256" key="5">
    <source>
        <dbReference type="SAM" id="Phobius"/>
    </source>
</evidence>
<keyword evidence="4 5" id="KW-0472">Membrane</keyword>
<dbReference type="PROSITE" id="PS50850">
    <property type="entry name" value="MFS"/>
    <property type="match status" value="1"/>
</dbReference>
<feature type="transmembrane region" description="Helical" evidence="5">
    <location>
        <begin position="200"/>
        <end position="221"/>
    </location>
</feature>
<evidence type="ECO:0000256" key="2">
    <source>
        <dbReference type="ARBA" id="ARBA00022692"/>
    </source>
</evidence>
<protein>
    <recommendedName>
        <fullName evidence="6">Major facilitator superfamily (MFS) profile domain-containing protein</fullName>
    </recommendedName>
</protein>
<organism evidence="7 8">
    <name type="scientific">Conoideocrella luteorostrata</name>
    <dbReference type="NCBI Taxonomy" id="1105319"/>
    <lineage>
        <taxon>Eukaryota</taxon>
        <taxon>Fungi</taxon>
        <taxon>Dikarya</taxon>
        <taxon>Ascomycota</taxon>
        <taxon>Pezizomycotina</taxon>
        <taxon>Sordariomycetes</taxon>
        <taxon>Hypocreomycetidae</taxon>
        <taxon>Hypocreales</taxon>
        <taxon>Clavicipitaceae</taxon>
        <taxon>Conoideocrella</taxon>
    </lineage>
</organism>
<keyword evidence="2 5" id="KW-0812">Transmembrane</keyword>
<evidence type="ECO:0000256" key="4">
    <source>
        <dbReference type="ARBA" id="ARBA00023136"/>
    </source>
</evidence>
<evidence type="ECO:0000313" key="7">
    <source>
        <dbReference type="EMBL" id="KAK2593442.1"/>
    </source>
</evidence>
<feature type="transmembrane region" description="Helical" evidence="5">
    <location>
        <begin position="451"/>
        <end position="468"/>
    </location>
</feature>
<dbReference type="GO" id="GO:0140115">
    <property type="term" value="P:export across plasma membrane"/>
    <property type="evidence" value="ECO:0007669"/>
    <property type="project" value="UniProtKB-ARBA"/>
</dbReference>
<dbReference type="PANTHER" id="PTHR23502">
    <property type="entry name" value="MAJOR FACILITATOR SUPERFAMILY"/>
    <property type="match status" value="1"/>
</dbReference>
<dbReference type="InterPro" id="IPR020846">
    <property type="entry name" value="MFS_dom"/>
</dbReference>
<dbReference type="EMBL" id="JASWJB010000211">
    <property type="protein sequence ID" value="KAK2593442.1"/>
    <property type="molecule type" value="Genomic_DNA"/>
</dbReference>
<feature type="transmembrane region" description="Helical" evidence="5">
    <location>
        <begin position="227"/>
        <end position="249"/>
    </location>
</feature>
<feature type="transmembrane region" description="Helical" evidence="5">
    <location>
        <begin position="480"/>
        <end position="498"/>
    </location>
</feature>
<feature type="transmembrane region" description="Helical" evidence="5">
    <location>
        <begin position="73"/>
        <end position="93"/>
    </location>
</feature>
<feature type="transmembrane region" description="Helical" evidence="5">
    <location>
        <begin position="382"/>
        <end position="401"/>
    </location>
</feature>
<evidence type="ECO:0000259" key="6">
    <source>
        <dbReference type="PROSITE" id="PS50850"/>
    </source>
</evidence>
<dbReference type="PRINTS" id="PR01036">
    <property type="entry name" value="TCRTETB"/>
</dbReference>
<feature type="transmembrane region" description="Helical" evidence="5">
    <location>
        <begin position="340"/>
        <end position="361"/>
    </location>
</feature>
<dbReference type="Proteomes" id="UP001251528">
    <property type="component" value="Unassembled WGS sequence"/>
</dbReference>
<dbReference type="PANTHER" id="PTHR23502:SF60">
    <property type="entry name" value="MAJOR FACILITATOR SUPERFAMILY (MFS) PROFILE DOMAIN-CONTAINING PROTEIN-RELATED"/>
    <property type="match status" value="1"/>
</dbReference>
<sequence length="517" mass="57111">MNRIDVVPKESEFAQSEAGQTEVAVQKEAVVAVDSDTALRLRRLEQLREEYGSTWTDIDDPNDPYNWPSRRKILMGIILSLAQLVTLMTASIISAALTDIAAELHITMSSAQMVFSVYFLGIGFGPFVVAALSEMYGRKWVWVGGNMWYILWNALSPIGKSMNMMVVSRLMAGFGACAGITLTGPAMADMYGKKDRGKAASITALLPALGPALGPIVGGLVTQLIEWPWIFRIMSIVTSVITLIGLLYIQESYTPVLLRRKTRARENNAPSPLGLATCADFARRLSIGVWRPIRLLLTRPVVQLIASVLGLNFAIYTLLLGTYATIFIERYKQKQSISALHYLAIAVAFTAAAQIGGRVMDRWYRDISDKRNNGIGKPEFRAPYLIPGVVLHPLGLILYGWGAEKVAPWPVLDTGAVIFSLGSVIVTQMLYAYQLDEFVEHGASANASTRVLSYLLGFAFPIFAPELYNKLGYGWGNTMLGFIWMVLCFPLPLIIWLWGEKLRSIGRSDKEGRVEGI</sequence>
<evidence type="ECO:0000256" key="3">
    <source>
        <dbReference type="ARBA" id="ARBA00022989"/>
    </source>
</evidence>
<feature type="domain" description="Major facilitator superfamily (MFS) profile" evidence="6">
    <location>
        <begin position="75"/>
        <end position="503"/>
    </location>
</feature>
<dbReference type="AlphaFoldDB" id="A0AAJ0FR03"/>
<evidence type="ECO:0000313" key="8">
    <source>
        <dbReference type="Proteomes" id="UP001251528"/>
    </source>
</evidence>
<keyword evidence="3 5" id="KW-1133">Transmembrane helix</keyword>
<gene>
    <name evidence="7" type="ORF">QQS21_008859</name>
</gene>
<dbReference type="GO" id="GO:0042908">
    <property type="term" value="P:xenobiotic transport"/>
    <property type="evidence" value="ECO:0007669"/>
    <property type="project" value="UniProtKB-ARBA"/>
</dbReference>
<dbReference type="SUPFAM" id="SSF103473">
    <property type="entry name" value="MFS general substrate transporter"/>
    <property type="match status" value="1"/>
</dbReference>
<feature type="transmembrane region" description="Helical" evidence="5">
    <location>
        <begin position="407"/>
        <end position="431"/>
    </location>
</feature>
<accession>A0AAJ0FR03</accession>
<dbReference type="PROSITE" id="PS00216">
    <property type="entry name" value="SUGAR_TRANSPORT_1"/>
    <property type="match status" value="1"/>
</dbReference>
<feature type="transmembrane region" description="Helical" evidence="5">
    <location>
        <begin position="301"/>
        <end position="328"/>
    </location>
</feature>
<dbReference type="InterPro" id="IPR005829">
    <property type="entry name" value="Sugar_transporter_CS"/>
</dbReference>
<comment type="subcellular location">
    <subcellularLocation>
        <location evidence="1">Membrane</location>
        <topology evidence="1">Multi-pass membrane protein</topology>
    </subcellularLocation>
</comment>
<reference evidence="7" key="1">
    <citation type="submission" date="2023-06" db="EMBL/GenBank/DDBJ databases">
        <title>Conoideocrella luteorostrata (Hypocreales: Clavicipitaceae), a potential biocontrol fungus for elongate hemlock scale in United States Christmas tree production areas.</title>
        <authorList>
            <person name="Barrett H."/>
            <person name="Lovett B."/>
            <person name="Macias A.M."/>
            <person name="Stajich J.E."/>
            <person name="Kasson M.T."/>
        </authorList>
    </citation>
    <scope>NUCLEOTIDE SEQUENCE</scope>
    <source>
        <strain evidence="7">ARSEF 14590</strain>
    </source>
</reference>
<keyword evidence="8" id="KW-1185">Reference proteome</keyword>
<evidence type="ECO:0000256" key="1">
    <source>
        <dbReference type="ARBA" id="ARBA00004141"/>
    </source>
</evidence>
<dbReference type="InterPro" id="IPR036259">
    <property type="entry name" value="MFS_trans_sf"/>
</dbReference>
<proteinExistence type="predicted"/>
<dbReference type="Gene3D" id="1.20.1250.20">
    <property type="entry name" value="MFS general substrate transporter like domains"/>
    <property type="match status" value="1"/>
</dbReference>
<feature type="transmembrane region" description="Helical" evidence="5">
    <location>
        <begin position="170"/>
        <end position="188"/>
    </location>
</feature>
<dbReference type="GO" id="GO:0022857">
    <property type="term" value="F:transmembrane transporter activity"/>
    <property type="evidence" value="ECO:0007669"/>
    <property type="project" value="InterPro"/>
</dbReference>
<name>A0AAJ0FR03_9HYPO</name>
<dbReference type="GO" id="GO:0016020">
    <property type="term" value="C:membrane"/>
    <property type="evidence" value="ECO:0007669"/>
    <property type="project" value="UniProtKB-SubCell"/>
</dbReference>
<dbReference type="InterPro" id="IPR011701">
    <property type="entry name" value="MFS"/>
</dbReference>
<comment type="caution">
    <text evidence="7">The sequence shown here is derived from an EMBL/GenBank/DDBJ whole genome shotgun (WGS) entry which is preliminary data.</text>
</comment>
<dbReference type="Pfam" id="PF07690">
    <property type="entry name" value="MFS_1"/>
    <property type="match status" value="1"/>
</dbReference>